<keyword evidence="4" id="KW-0436">Ligase</keyword>
<dbReference type="KEGG" id="atq:GH723_13720"/>
<dbReference type="Pfam" id="PF21686">
    <property type="entry name" value="LigD_Prim-Pol"/>
    <property type="match status" value="1"/>
</dbReference>
<reference evidence="4 5" key="1">
    <citation type="submission" date="2019-11" db="EMBL/GenBank/DDBJ databases">
        <authorList>
            <person name="He Y."/>
        </authorList>
    </citation>
    <scope>NUCLEOTIDE SEQUENCE [LARGE SCALE GENOMIC DNA]</scope>
    <source>
        <strain evidence="4 5">SCSIO 58843</strain>
    </source>
</reference>
<feature type="domain" description="DNA ligase D 3'-phosphoesterase" evidence="2">
    <location>
        <begin position="38"/>
        <end position="145"/>
    </location>
</feature>
<organism evidence="4 5">
    <name type="scientific">Actinomarinicola tropica</name>
    <dbReference type="NCBI Taxonomy" id="2789776"/>
    <lineage>
        <taxon>Bacteria</taxon>
        <taxon>Bacillati</taxon>
        <taxon>Actinomycetota</taxon>
        <taxon>Acidimicrobiia</taxon>
        <taxon>Acidimicrobiales</taxon>
        <taxon>Iamiaceae</taxon>
        <taxon>Actinomarinicola</taxon>
    </lineage>
</organism>
<evidence type="ECO:0000313" key="5">
    <source>
        <dbReference type="Proteomes" id="UP000334019"/>
    </source>
</evidence>
<dbReference type="NCBIfam" id="TIGR02777">
    <property type="entry name" value="LigD_PE_dom"/>
    <property type="match status" value="1"/>
</dbReference>
<proteinExistence type="predicted"/>
<protein>
    <submittedName>
        <fullName evidence="4">ATP-dependent DNA ligase</fullName>
    </submittedName>
</protein>
<accession>A0A5Q2RGX5</accession>
<sequence>MSPTDRLRRYRSMRDFSITGEPSGTEPPPPAGNRFVVQRHRATRLHYDLRLEMGGVLVSWAVPKGPTLDPDVKRMAIHVEDHPLDYYDFEGVIPDGEYGGGDVIVWDWGTWELADGEDPVGAVAEGSLHVDLHGEKLDGRFVLVRRGGGADGEKEQWLLLHKHDEAAVAGWDPEDHPRSVKSGRTNDEVEMAPSATWTSSASFAGPTEEELAALDALPAKDGMWEVGGHEVKLSSLDRVYFPAREGHAAVTKRDLVRYYTTVAPSMLLYLAGRPINMHRFPSGIDEKGFWHKAAPPHTPDWIRQWEYEDASDGDTRDYLVLESAAALAFVSNYGALELHPWTSTADRPHEPTWALIDIDPGTKATFEEAVELARLYRTALEHLDVRGMPKVTGKRGLQIWVPVRPGYTFDDTRDWVETVSRAVGAMVPDLISWEWDVSKRGGKTRLDFTQNAINKTLVAPFSARPAPGAPVSVPITWDELDDPDLRSDRWTVHDVAERLATAGDPLAPLVGLEQALPRL</sequence>
<dbReference type="InterPro" id="IPR014145">
    <property type="entry name" value="LigD_pol_dom"/>
</dbReference>
<feature type="region of interest" description="Disordered" evidence="1">
    <location>
        <begin position="12"/>
        <end position="32"/>
    </location>
</feature>
<dbReference type="Proteomes" id="UP000334019">
    <property type="component" value="Chromosome"/>
</dbReference>
<feature type="domain" description="DNA ligase D polymerase" evidence="3">
    <location>
        <begin position="251"/>
        <end position="505"/>
    </location>
</feature>
<gene>
    <name evidence="4" type="ORF">GH723_13720</name>
</gene>
<dbReference type="Gene3D" id="3.90.920.10">
    <property type="entry name" value="DNA primase, PRIM domain"/>
    <property type="match status" value="1"/>
</dbReference>
<name>A0A5Q2RGX5_9ACTN</name>
<dbReference type="InterPro" id="IPR052171">
    <property type="entry name" value="NHEJ_LigD"/>
</dbReference>
<dbReference type="Pfam" id="PF13298">
    <property type="entry name" value="LigD_N"/>
    <property type="match status" value="1"/>
</dbReference>
<evidence type="ECO:0000259" key="2">
    <source>
        <dbReference type="Pfam" id="PF13298"/>
    </source>
</evidence>
<dbReference type="RefSeq" id="WP_153760174.1">
    <property type="nucleotide sequence ID" value="NZ_CP045851.1"/>
</dbReference>
<dbReference type="EMBL" id="CP045851">
    <property type="protein sequence ID" value="QGG96068.1"/>
    <property type="molecule type" value="Genomic_DNA"/>
</dbReference>
<dbReference type="PANTHER" id="PTHR42705:SF2">
    <property type="entry name" value="BIFUNCTIONAL NON-HOMOLOGOUS END JOINING PROTEIN LIGD"/>
    <property type="match status" value="1"/>
</dbReference>
<dbReference type="GO" id="GO:0016874">
    <property type="term" value="F:ligase activity"/>
    <property type="evidence" value="ECO:0007669"/>
    <property type="project" value="UniProtKB-KW"/>
</dbReference>
<evidence type="ECO:0000313" key="4">
    <source>
        <dbReference type="EMBL" id="QGG96068.1"/>
    </source>
</evidence>
<dbReference type="AlphaFoldDB" id="A0A5Q2RGX5"/>
<keyword evidence="5" id="KW-1185">Reference proteome</keyword>
<evidence type="ECO:0000259" key="3">
    <source>
        <dbReference type="Pfam" id="PF21686"/>
    </source>
</evidence>
<evidence type="ECO:0000256" key="1">
    <source>
        <dbReference type="SAM" id="MobiDB-lite"/>
    </source>
</evidence>
<dbReference type="InterPro" id="IPR014144">
    <property type="entry name" value="LigD_PE_domain"/>
</dbReference>
<dbReference type="PANTHER" id="PTHR42705">
    <property type="entry name" value="BIFUNCTIONAL NON-HOMOLOGOUS END JOINING PROTEIN LIGD"/>
    <property type="match status" value="1"/>
</dbReference>